<gene>
    <name evidence="2" type="ORF">GA0070624_2114</name>
</gene>
<protein>
    <submittedName>
        <fullName evidence="2">Uncharacterized protein</fullName>
    </submittedName>
</protein>
<dbReference type="RefSeq" id="WP_091339574.1">
    <property type="nucleotide sequence ID" value="NZ_FMHV01000002.1"/>
</dbReference>
<keyword evidence="1" id="KW-1133">Transmembrane helix</keyword>
<organism evidence="2 3">
    <name type="scientific">Micromonospora rhizosphaerae</name>
    <dbReference type="NCBI Taxonomy" id="568872"/>
    <lineage>
        <taxon>Bacteria</taxon>
        <taxon>Bacillati</taxon>
        <taxon>Actinomycetota</taxon>
        <taxon>Actinomycetes</taxon>
        <taxon>Micromonosporales</taxon>
        <taxon>Micromonosporaceae</taxon>
        <taxon>Micromonospora</taxon>
    </lineage>
</organism>
<dbReference type="Proteomes" id="UP000199413">
    <property type="component" value="Unassembled WGS sequence"/>
</dbReference>
<keyword evidence="1" id="KW-0812">Transmembrane</keyword>
<dbReference type="AlphaFoldDB" id="A0A1C6RUA3"/>
<proteinExistence type="predicted"/>
<keyword evidence="1" id="KW-0472">Membrane</keyword>
<accession>A0A1C6RUA3</accession>
<evidence type="ECO:0000313" key="2">
    <source>
        <dbReference type="EMBL" id="SCL20787.1"/>
    </source>
</evidence>
<keyword evidence="3" id="KW-1185">Reference proteome</keyword>
<evidence type="ECO:0000256" key="1">
    <source>
        <dbReference type="SAM" id="Phobius"/>
    </source>
</evidence>
<evidence type="ECO:0000313" key="3">
    <source>
        <dbReference type="Proteomes" id="UP000199413"/>
    </source>
</evidence>
<dbReference type="EMBL" id="FMHV01000002">
    <property type="protein sequence ID" value="SCL20787.1"/>
    <property type="molecule type" value="Genomic_DNA"/>
</dbReference>
<sequence length="148" mass="15999">MTRHHPNGPAACFTARLAGASGLLAVLAFLAVAGLVAWVFSVKLPEHEDEIQRQSQDRVRLQADRFAAGLRAAAADGRLTDEEIAAAPGAPRQWFARRTDGETRIVARFLTDREPVCRAFVLREPLGTQTAIRESAVPGDCAADVDTH</sequence>
<reference evidence="3" key="1">
    <citation type="submission" date="2016-06" db="EMBL/GenBank/DDBJ databases">
        <authorList>
            <person name="Varghese N."/>
            <person name="Submissions Spin"/>
        </authorList>
    </citation>
    <scope>NUCLEOTIDE SEQUENCE [LARGE SCALE GENOMIC DNA]</scope>
    <source>
        <strain evidence="3">DSM 45431</strain>
    </source>
</reference>
<name>A0A1C6RUA3_9ACTN</name>
<feature type="transmembrane region" description="Helical" evidence="1">
    <location>
        <begin position="20"/>
        <end position="40"/>
    </location>
</feature>